<reference evidence="1 2" key="1">
    <citation type="submission" date="2015-08" db="EMBL/GenBank/DDBJ databases">
        <title>Emmonsia species relationships and genome sequence.</title>
        <authorList>
            <person name="Cuomo C.A."/>
            <person name="Schwartz I.S."/>
            <person name="Kenyon C."/>
            <person name="De Hoog G.S."/>
            <person name="Govender N.P."/>
            <person name="Botha A."/>
            <person name="Moreno L."/>
            <person name="De Vries M."/>
            <person name="Munoz J.F."/>
            <person name="Stielow J.B."/>
        </authorList>
    </citation>
    <scope>NUCLEOTIDE SEQUENCE [LARGE SCALE GENOMIC DNA]</scope>
    <source>
        <strain evidence="1 2">EI222</strain>
    </source>
</reference>
<dbReference type="AlphaFoldDB" id="A0A1J9QYS3"/>
<keyword evidence="2" id="KW-1185">Reference proteome</keyword>
<organism evidence="1 2">
    <name type="scientific">Blastomyces percursus</name>
    <dbReference type="NCBI Taxonomy" id="1658174"/>
    <lineage>
        <taxon>Eukaryota</taxon>
        <taxon>Fungi</taxon>
        <taxon>Dikarya</taxon>
        <taxon>Ascomycota</taxon>
        <taxon>Pezizomycotina</taxon>
        <taxon>Eurotiomycetes</taxon>
        <taxon>Eurotiomycetidae</taxon>
        <taxon>Onygenales</taxon>
        <taxon>Ajellomycetaceae</taxon>
        <taxon>Blastomyces</taxon>
    </lineage>
</organism>
<name>A0A1J9QYS3_9EURO</name>
<comment type="caution">
    <text evidence="1">The sequence shown here is derived from an EMBL/GenBank/DDBJ whole genome shotgun (WGS) entry which is preliminary data.</text>
</comment>
<evidence type="ECO:0000313" key="2">
    <source>
        <dbReference type="Proteomes" id="UP000242791"/>
    </source>
</evidence>
<dbReference type="VEuPathDB" id="FungiDB:ACJ73_07665"/>
<dbReference type="EMBL" id="LGTZ01001604">
    <property type="protein sequence ID" value="OJD20996.1"/>
    <property type="molecule type" value="Genomic_DNA"/>
</dbReference>
<gene>
    <name evidence="1" type="ORF">ACJ73_07665</name>
</gene>
<dbReference type="Proteomes" id="UP000242791">
    <property type="component" value="Unassembled WGS sequence"/>
</dbReference>
<sequence length="67" mass="7343">MARQAGTVSFQFPQASHSLSVQLPSFAELEFQIYGSDPPIPQNQTAAMQTGSSRGDWKWINYGVPKG</sequence>
<evidence type="ECO:0000313" key="1">
    <source>
        <dbReference type="EMBL" id="OJD20996.1"/>
    </source>
</evidence>
<feature type="non-terminal residue" evidence="1">
    <location>
        <position position="67"/>
    </location>
</feature>
<accession>A0A1J9QYS3</accession>
<proteinExistence type="predicted"/>
<protein>
    <submittedName>
        <fullName evidence="1">Uncharacterized protein</fullName>
    </submittedName>
</protein>